<accession>A0A918CZA0</accession>
<proteinExistence type="predicted"/>
<evidence type="ECO:0000313" key="2">
    <source>
        <dbReference type="Proteomes" id="UP000600365"/>
    </source>
</evidence>
<keyword evidence="2" id="KW-1185">Reference proteome</keyword>
<comment type="caution">
    <text evidence="1">The sequence shown here is derived from an EMBL/GenBank/DDBJ whole genome shotgun (WGS) entry which is preliminary data.</text>
</comment>
<organism evidence="1 2">
    <name type="scientific">Streptomyces albiflavescens</name>
    <dbReference type="NCBI Taxonomy" id="1623582"/>
    <lineage>
        <taxon>Bacteria</taxon>
        <taxon>Bacillati</taxon>
        <taxon>Actinomycetota</taxon>
        <taxon>Actinomycetes</taxon>
        <taxon>Kitasatosporales</taxon>
        <taxon>Streptomycetaceae</taxon>
        <taxon>Streptomyces</taxon>
    </lineage>
</organism>
<dbReference type="RefSeq" id="WP_189184425.1">
    <property type="nucleotide sequence ID" value="NZ_BMMM01000001.1"/>
</dbReference>
<gene>
    <name evidence="1" type="ORF">GCM10011579_008530</name>
</gene>
<name>A0A918CZA0_9ACTN</name>
<dbReference type="Proteomes" id="UP000600365">
    <property type="component" value="Unassembled WGS sequence"/>
</dbReference>
<sequence length="116" mass="12162">MPIAPILPLQGASCAASGSTPAERGWAGYNNCPDVIELDDGDFPVIGKLTFLGLSLDSGTELLVRLKEQGASVGDDETVVVVPRDCILAAAKQLVAEGQRSSRGPFLGRSRCRYSA</sequence>
<evidence type="ECO:0000313" key="1">
    <source>
        <dbReference type="EMBL" id="GGN52009.1"/>
    </source>
</evidence>
<dbReference type="AlphaFoldDB" id="A0A918CZA0"/>
<reference evidence="1 2" key="1">
    <citation type="journal article" date="2014" name="Int. J. Syst. Evol. Microbiol.">
        <title>Complete genome sequence of Corynebacterium casei LMG S-19264T (=DSM 44701T), isolated from a smear-ripened cheese.</title>
        <authorList>
            <consortium name="US DOE Joint Genome Institute (JGI-PGF)"/>
            <person name="Walter F."/>
            <person name="Albersmeier A."/>
            <person name="Kalinowski J."/>
            <person name="Ruckert C."/>
        </authorList>
    </citation>
    <scope>NUCLEOTIDE SEQUENCE [LARGE SCALE GENOMIC DNA]</scope>
    <source>
        <strain evidence="1 2">CGMCC 4.7111</strain>
    </source>
</reference>
<dbReference type="EMBL" id="BMMM01000001">
    <property type="protein sequence ID" value="GGN52009.1"/>
    <property type="molecule type" value="Genomic_DNA"/>
</dbReference>
<protein>
    <submittedName>
        <fullName evidence="1">Uncharacterized protein</fullName>
    </submittedName>
</protein>